<protein>
    <submittedName>
        <fullName evidence="2">DUF899 domain-containing protein</fullName>
    </submittedName>
</protein>
<keyword evidence="3" id="KW-1185">Reference proteome</keyword>
<accession>A0ABT5C4A0</accession>
<dbReference type="InterPro" id="IPR010296">
    <property type="entry name" value="DUF899_thioredox"/>
</dbReference>
<feature type="region of interest" description="Disordered" evidence="1">
    <location>
        <begin position="236"/>
        <end position="289"/>
    </location>
</feature>
<evidence type="ECO:0000313" key="2">
    <source>
        <dbReference type="EMBL" id="MDC0681241.1"/>
    </source>
</evidence>
<dbReference type="RefSeq" id="WP_272098283.1">
    <property type="nucleotide sequence ID" value="NZ_JAQNDK010000003.1"/>
</dbReference>
<name>A0ABT5C4A0_9BACT</name>
<sequence>MTRIELPRVVSRAEWLEARKALLAREKELTRARDRLNADRRRLPMVEVTEPYEFSGAHGKLRLLDLFEGRQQLIVYHFMWLFEDDGTPKDRGCPSCSGYADQISKGHLRHWHNVGTTFAFISRAPWEKIAPFKARMGWPVPWYSSAGTRFNHDYHVTLDESVTPVEYNYRTPAEHEQAGSAYYLGGKQPFDLHGLSCFLRDGERVYHTYSTYGRGTESTGGSYYFLDLTALGRQEEWEEPKGRSTGLGAKAGDERIRYPDEQEDLSDSRGARPAAAAPEADDCCSRMRR</sequence>
<dbReference type="Pfam" id="PF05988">
    <property type="entry name" value="DUF899"/>
    <property type="match status" value="1"/>
</dbReference>
<reference evidence="2 3" key="1">
    <citation type="submission" date="2023-01" db="EMBL/GenBank/DDBJ databases">
        <title>Minimal conservation of predation-associated metabolite biosynthetic gene clusters underscores biosynthetic potential of Myxococcota including descriptions for ten novel species: Archangium lansinium sp. nov., Myxococcus landrumus sp. nov., Nannocystis bai.</title>
        <authorList>
            <person name="Ahearne A."/>
            <person name="Stevens C."/>
            <person name="Dowd S."/>
        </authorList>
    </citation>
    <scope>NUCLEOTIDE SEQUENCE [LARGE SCALE GENOMIC DNA]</scope>
    <source>
        <strain evidence="2 3">WIWO2</strain>
    </source>
</reference>
<feature type="compositionally biased region" description="Basic and acidic residues" evidence="1">
    <location>
        <begin position="251"/>
        <end position="270"/>
    </location>
</feature>
<dbReference type="EMBL" id="JAQNDK010000003">
    <property type="protein sequence ID" value="MDC0681241.1"/>
    <property type="molecule type" value="Genomic_DNA"/>
</dbReference>
<gene>
    <name evidence="2" type="ORF">POL72_26105</name>
</gene>
<evidence type="ECO:0000313" key="3">
    <source>
        <dbReference type="Proteomes" id="UP001217485"/>
    </source>
</evidence>
<dbReference type="Proteomes" id="UP001217485">
    <property type="component" value="Unassembled WGS sequence"/>
</dbReference>
<proteinExistence type="predicted"/>
<comment type="caution">
    <text evidence="2">The sequence shown here is derived from an EMBL/GenBank/DDBJ whole genome shotgun (WGS) entry which is preliminary data.</text>
</comment>
<organism evidence="2 3">
    <name type="scientific">Sorangium atrum</name>
    <dbReference type="NCBI Taxonomy" id="2995308"/>
    <lineage>
        <taxon>Bacteria</taxon>
        <taxon>Pseudomonadati</taxon>
        <taxon>Myxococcota</taxon>
        <taxon>Polyangia</taxon>
        <taxon>Polyangiales</taxon>
        <taxon>Polyangiaceae</taxon>
        <taxon>Sorangium</taxon>
    </lineage>
</organism>
<evidence type="ECO:0000256" key="1">
    <source>
        <dbReference type="SAM" id="MobiDB-lite"/>
    </source>
</evidence>